<dbReference type="AlphaFoldDB" id="A0A951UNL6"/>
<feature type="domain" description="FAD/NAD(P)-binding" evidence="7">
    <location>
        <begin position="17"/>
        <end position="233"/>
    </location>
</feature>
<dbReference type="PANTHER" id="PTHR42784:SF1">
    <property type="entry name" value="PYRANOSE 2-OXIDASE"/>
    <property type="match status" value="1"/>
</dbReference>
<dbReference type="Pfam" id="PF05199">
    <property type="entry name" value="GMC_oxred_C"/>
    <property type="match status" value="1"/>
</dbReference>
<keyword evidence="4" id="KW-0274">FAD</keyword>
<accession>A0A951UNL6</accession>
<dbReference type="InterPro" id="IPR023753">
    <property type="entry name" value="FAD/NAD-binding_dom"/>
</dbReference>
<evidence type="ECO:0000256" key="5">
    <source>
        <dbReference type="ARBA" id="ARBA00023002"/>
    </source>
</evidence>
<name>A0A951UNL6_9CYAN</name>
<gene>
    <name evidence="8" type="ORF">KME15_18045</name>
</gene>
<keyword evidence="5" id="KW-0560">Oxidoreductase</keyword>
<sequence>MIINGCQVESDTQVDCDVCIVGAGAAGITLARELQQQDLKIVLIESGNMQFDPAIDRLNQGEVMNEAMHGSLQVNRRRQLGGTTAIWGGRCVPFDESDFVARSHVPYSGWCFRKSELVSYYQRAHEHCEIGSYTSTPIDLLPAASRNRAMIPGLCTDELSTNELYLFSPPTHFGQRYLSELRQSRQISLFLNTNCLQLITTDDGGTIERLQVASIRQNKFSICAKRFVLAAGGLEVARLLLLSRQTHANGIGNQHDLVGRFYMSHLNYRFDVQFIPGLPIVWDYEKTRESIYCQRAIALSNQQQQQHKLLNHRVFIERPNVANPNHKNGVFSATYLTKALLRRQTRDLQGQRYDQVYGKANRFAHALTHGQNIVLGLPSVLPFSYKLLSKRLLSDRKLPSALAHNRANFYTLRMDSEQVPNPHSRVTLSSQQDCFGLNQLQVDWRTTEQDVQSIERSMQLIGEAFRRCIVGTIAPLTDVLLEPQGGHYLGTTRMSSSPSSGVVDENCRVYGVSNLFIASSSVFPTASYANPTLTIVALTIRLADYLKQGLAAPSLHFSAYPKR</sequence>
<dbReference type="SUPFAM" id="SSF51905">
    <property type="entry name" value="FAD/NAD(P)-binding domain"/>
    <property type="match status" value="1"/>
</dbReference>
<evidence type="ECO:0000256" key="4">
    <source>
        <dbReference type="ARBA" id="ARBA00022827"/>
    </source>
</evidence>
<dbReference type="Proteomes" id="UP000757435">
    <property type="component" value="Unassembled WGS sequence"/>
</dbReference>
<dbReference type="PANTHER" id="PTHR42784">
    <property type="entry name" value="PYRANOSE 2-OXIDASE"/>
    <property type="match status" value="1"/>
</dbReference>
<reference evidence="8" key="1">
    <citation type="submission" date="2021-05" db="EMBL/GenBank/DDBJ databases">
        <authorList>
            <person name="Pietrasiak N."/>
            <person name="Ward R."/>
            <person name="Stajich J.E."/>
            <person name="Kurbessoian T."/>
        </authorList>
    </citation>
    <scope>NUCLEOTIDE SEQUENCE</scope>
    <source>
        <strain evidence="8">UHER 2000/2452</strain>
    </source>
</reference>
<dbReference type="InterPro" id="IPR051473">
    <property type="entry name" value="P2Ox-like"/>
</dbReference>
<evidence type="ECO:0000256" key="1">
    <source>
        <dbReference type="ARBA" id="ARBA00001974"/>
    </source>
</evidence>
<comment type="similarity">
    <text evidence="2">Belongs to the GMC oxidoreductase family.</text>
</comment>
<proteinExistence type="inferred from homology"/>
<dbReference type="EMBL" id="JAHHHD010000022">
    <property type="protein sequence ID" value="MBW4660577.1"/>
    <property type="molecule type" value="Genomic_DNA"/>
</dbReference>
<comment type="cofactor">
    <cofactor evidence="1">
        <name>FAD</name>
        <dbReference type="ChEBI" id="CHEBI:57692"/>
    </cofactor>
</comment>
<dbReference type="Gene3D" id="3.50.50.60">
    <property type="entry name" value="FAD/NAD(P)-binding domain"/>
    <property type="match status" value="2"/>
</dbReference>
<organism evidence="8 9">
    <name type="scientific">Drouetiella hepatica Uher 2000/2452</name>
    <dbReference type="NCBI Taxonomy" id="904376"/>
    <lineage>
        <taxon>Bacteria</taxon>
        <taxon>Bacillati</taxon>
        <taxon>Cyanobacteriota</taxon>
        <taxon>Cyanophyceae</taxon>
        <taxon>Oculatellales</taxon>
        <taxon>Oculatellaceae</taxon>
        <taxon>Drouetiella</taxon>
    </lineage>
</organism>
<feature type="domain" description="Glucose-methanol-choline oxidoreductase C-terminal" evidence="6">
    <location>
        <begin position="420"/>
        <end position="538"/>
    </location>
</feature>
<dbReference type="InterPro" id="IPR007867">
    <property type="entry name" value="GMC_OxRtase_C"/>
</dbReference>
<evidence type="ECO:0000256" key="3">
    <source>
        <dbReference type="ARBA" id="ARBA00022630"/>
    </source>
</evidence>
<comment type="caution">
    <text evidence="8">The sequence shown here is derived from an EMBL/GenBank/DDBJ whole genome shotgun (WGS) entry which is preliminary data.</text>
</comment>
<evidence type="ECO:0000313" key="9">
    <source>
        <dbReference type="Proteomes" id="UP000757435"/>
    </source>
</evidence>
<reference evidence="8" key="2">
    <citation type="journal article" date="2022" name="Microbiol. Resour. Announc.">
        <title>Metagenome Sequencing to Explore Phylogenomics of Terrestrial Cyanobacteria.</title>
        <authorList>
            <person name="Ward R.D."/>
            <person name="Stajich J.E."/>
            <person name="Johansen J.R."/>
            <person name="Huntemann M."/>
            <person name="Clum A."/>
            <person name="Foster B."/>
            <person name="Foster B."/>
            <person name="Roux S."/>
            <person name="Palaniappan K."/>
            <person name="Varghese N."/>
            <person name="Mukherjee S."/>
            <person name="Reddy T.B.K."/>
            <person name="Daum C."/>
            <person name="Copeland A."/>
            <person name="Chen I.A."/>
            <person name="Ivanova N.N."/>
            <person name="Kyrpides N.C."/>
            <person name="Shapiro N."/>
            <person name="Eloe-Fadrosh E.A."/>
            <person name="Pietrasiak N."/>
        </authorList>
    </citation>
    <scope>NUCLEOTIDE SEQUENCE</scope>
    <source>
        <strain evidence="8">UHER 2000/2452</strain>
    </source>
</reference>
<evidence type="ECO:0000259" key="7">
    <source>
        <dbReference type="Pfam" id="PF07992"/>
    </source>
</evidence>
<dbReference type="Pfam" id="PF07992">
    <property type="entry name" value="Pyr_redox_2"/>
    <property type="match status" value="1"/>
</dbReference>
<evidence type="ECO:0000259" key="6">
    <source>
        <dbReference type="Pfam" id="PF05199"/>
    </source>
</evidence>
<evidence type="ECO:0000313" key="8">
    <source>
        <dbReference type="EMBL" id="MBW4660577.1"/>
    </source>
</evidence>
<protein>
    <submittedName>
        <fullName evidence="8">GMC family oxidoreductase</fullName>
    </submittedName>
</protein>
<dbReference type="InterPro" id="IPR036188">
    <property type="entry name" value="FAD/NAD-bd_sf"/>
</dbReference>
<evidence type="ECO:0000256" key="2">
    <source>
        <dbReference type="ARBA" id="ARBA00010790"/>
    </source>
</evidence>
<dbReference type="GO" id="GO:0016614">
    <property type="term" value="F:oxidoreductase activity, acting on CH-OH group of donors"/>
    <property type="evidence" value="ECO:0007669"/>
    <property type="project" value="InterPro"/>
</dbReference>
<keyword evidence="3" id="KW-0285">Flavoprotein</keyword>